<reference evidence="2 3" key="1">
    <citation type="submission" date="2021-06" db="EMBL/GenBank/DDBJ databases">
        <authorList>
            <person name="Palmer J.M."/>
        </authorList>
    </citation>
    <scope>NUCLEOTIDE SEQUENCE [LARGE SCALE GENOMIC DNA]</scope>
    <source>
        <strain evidence="2 3">AS_MEX2019</strain>
        <tissue evidence="2">Muscle</tissue>
    </source>
</reference>
<comment type="caution">
    <text evidence="2">The sequence shown here is derived from an EMBL/GenBank/DDBJ whole genome shotgun (WGS) entry which is preliminary data.</text>
</comment>
<feature type="region of interest" description="Disordered" evidence="1">
    <location>
        <begin position="1"/>
        <end position="36"/>
    </location>
</feature>
<proteinExistence type="predicted"/>
<accession>A0ABV0ZWE7</accession>
<feature type="compositionally biased region" description="Polar residues" evidence="1">
    <location>
        <begin position="1"/>
        <end position="11"/>
    </location>
</feature>
<evidence type="ECO:0000256" key="1">
    <source>
        <dbReference type="SAM" id="MobiDB-lite"/>
    </source>
</evidence>
<keyword evidence="3" id="KW-1185">Reference proteome</keyword>
<gene>
    <name evidence="2" type="ORF">AMECASPLE_009084</name>
</gene>
<evidence type="ECO:0000313" key="3">
    <source>
        <dbReference type="Proteomes" id="UP001469553"/>
    </source>
</evidence>
<organism evidence="2 3">
    <name type="scientific">Ameca splendens</name>
    <dbReference type="NCBI Taxonomy" id="208324"/>
    <lineage>
        <taxon>Eukaryota</taxon>
        <taxon>Metazoa</taxon>
        <taxon>Chordata</taxon>
        <taxon>Craniata</taxon>
        <taxon>Vertebrata</taxon>
        <taxon>Euteleostomi</taxon>
        <taxon>Actinopterygii</taxon>
        <taxon>Neopterygii</taxon>
        <taxon>Teleostei</taxon>
        <taxon>Neoteleostei</taxon>
        <taxon>Acanthomorphata</taxon>
        <taxon>Ovalentaria</taxon>
        <taxon>Atherinomorphae</taxon>
        <taxon>Cyprinodontiformes</taxon>
        <taxon>Goodeidae</taxon>
        <taxon>Ameca</taxon>
    </lineage>
</organism>
<dbReference type="EMBL" id="JAHRIP010075735">
    <property type="protein sequence ID" value="MEQ2310465.1"/>
    <property type="molecule type" value="Genomic_DNA"/>
</dbReference>
<protein>
    <submittedName>
        <fullName evidence="2">Uncharacterized protein</fullName>
    </submittedName>
</protein>
<sequence length="155" mass="16680">MCTCARNSKLSSGRAPCGIQRRSATAGRGRQHGGKIGCGEEKRIQKIRTYIHTLSFVFTAQGWRGNDKRETGDNAGLAVALGPSASSKSPAARSCGPRCCHRETNDVVRLRFSGPSGWNDRPCGSHPEYQDEICCSHWTHPGRGGFQPGYCGNGA</sequence>
<name>A0ABV0ZWE7_9TELE</name>
<evidence type="ECO:0000313" key="2">
    <source>
        <dbReference type="EMBL" id="MEQ2310465.1"/>
    </source>
</evidence>
<dbReference type="Proteomes" id="UP001469553">
    <property type="component" value="Unassembled WGS sequence"/>
</dbReference>